<organism evidence="1 2">
    <name type="scientific">Nocardia jinanensis</name>
    <dbReference type="NCBI Taxonomy" id="382504"/>
    <lineage>
        <taxon>Bacteria</taxon>
        <taxon>Bacillati</taxon>
        <taxon>Actinomycetota</taxon>
        <taxon>Actinomycetes</taxon>
        <taxon>Mycobacteriales</taxon>
        <taxon>Nocardiaceae</taxon>
        <taxon>Nocardia</taxon>
    </lineage>
</organism>
<protein>
    <submittedName>
        <fullName evidence="1">Uncharacterized protein</fullName>
    </submittedName>
</protein>
<proteinExistence type="predicted"/>
<reference evidence="1" key="2">
    <citation type="submission" date="2020-09" db="EMBL/GenBank/DDBJ databases">
        <authorList>
            <person name="Sun Q."/>
            <person name="Zhou Y."/>
        </authorList>
    </citation>
    <scope>NUCLEOTIDE SEQUENCE</scope>
    <source>
        <strain evidence="1">CGMCC 4.3508</strain>
    </source>
</reference>
<dbReference type="Proteomes" id="UP000638263">
    <property type="component" value="Unassembled WGS sequence"/>
</dbReference>
<evidence type="ECO:0000313" key="1">
    <source>
        <dbReference type="EMBL" id="GGL14615.1"/>
    </source>
</evidence>
<reference evidence="1" key="1">
    <citation type="journal article" date="2014" name="Int. J. Syst. Evol. Microbiol.">
        <title>Complete genome sequence of Corynebacterium casei LMG S-19264T (=DSM 44701T), isolated from a smear-ripened cheese.</title>
        <authorList>
            <consortium name="US DOE Joint Genome Institute (JGI-PGF)"/>
            <person name="Walter F."/>
            <person name="Albersmeier A."/>
            <person name="Kalinowski J."/>
            <person name="Ruckert C."/>
        </authorList>
    </citation>
    <scope>NUCLEOTIDE SEQUENCE</scope>
    <source>
        <strain evidence="1">CGMCC 4.3508</strain>
    </source>
</reference>
<name>A0A917VU25_9NOCA</name>
<comment type="caution">
    <text evidence="1">The sequence shown here is derived from an EMBL/GenBank/DDBJ whole genome shotgun (WGS) entry which is preliminary data.</text>
</comment>
<evidence type="ECO:0000313" key="2">
    <source>
        <dbReference type="Proteomes" id="UP000638263"/>
    </source>
</evidence>
<keyword evidence="2" id="KW-1185">Reference proteome</keyword>
<dbReference type="EMBL" id="BMMH01000005">
    <property type="protein sequence ID" value="GGL14615.1"/>
    <property type="molecule type" value="Genomic_DNA"/>
</dbReference>
<sequence length="564" mass="60688">MRPRFFAGQLLTDTELTALSTYLTEKDRLHNRYLHGTGVVCGLQVECDECGPGVRLRPGYAIDPCGADIVLPENISVNVVDLVDTCTRRERAADCDPPRAPQVTGCAEKEQSWCLWVRYVEKPGRPVSPPGGNVGDSRGCGCSGDSSAGCGCGCGGHPAGGSGAPCGCSGSARDLCSCTEAARPARHVPADCEPSRVSELYEFGVAGRDGGCCDESLPDRLSGTFPLKVVECIEHLRPVLSRGMTKAMQIAALSLVFGGKVQPGDIARDAICTLYQNVVELYRRDPVHTECVLPQELWTVDCSPFDEATETPQQYQRRMLAALEALLQLVLIYLRDCLCFALLPPCPPETCDDRVMLACVTVRDGRVVRVCNLSCRRYAGSFVNREYWMPLGPVLGWLAALVCCFPLPTRRIVPLPHDQDANGRDFGRQPAGGGVLGRYTAVLAAIRSDDFALPILWRARAGSVVRRWHPLNRLRRAEAVLAAEKGTIALAPLLHTDAAVAHAALRRQGIEVEVVEVDDRARAGGLDLVPRVAKGETATLYTLGATVVGVSGPRPIFGEAGEGS</sequence>
<accession>A0A917VU25</accession>
<dbReference type="AlphaFoldDB" id="A0A917VU25"/>
<gene>
    <name evidence="1" type="ORF">GCM10011588_31430</name>
</gene>